<comment type="caution">
    <text evidence="2">The sequence shown here is derived from an EMBL/GenBank/DDBJ whole genome shotgun (WGS) entry which is preliminary data.</text>
</comment>
<feature type="domain" description="Endonuclease/exonuclease/phosphatase" evidence="1">
    <location>
        <begin position="4"/>
        <end position="71"/>
    </location>
</feature>
<feature type="non-terminal residue" evidence="2">
    <location>
        <position position="103"/>
    </location>
</feature>
<evidence type="ECO:0000313" key="4">
    <source>
        <dbReference type="Proteomes" id="UP001597560"/>
    </source>
</evidence>
<reference evidence="2" key="1">
    <citation type="journal article" date="2014" name="Int. J. Syst. Evol. Microbiol.">
        <title>Complete genome of a new Firmicutes species belonging to the dominant human colonic microbiota ('Ruminococcus bicirculans') reveals two chromosomes and a selective capacity to utilize plant glucans.</title>
        <authorList>
            <consortium name="NISC Comparative Sequencing Program"/>
            <person name="Wegmann U."/>
            <person name="Louis P."/>
            <person name="Goesmann A."/>
            <person name="Henrissat B."/>
            <person name="Duncan S.H."/>
            <person name="Flint H.J."/>
        </authorList>
    </citation>
    <scope>NUCLEOTIDE SEQUENCE</scope>
    <source>
        <strain evidence="2">KCTC 23098</strain>
    </source>
</reference>
<protein>
    <submittedName>
        <fullName evidence="2">Endonuclease/exonuclease/phosphatase family protein</fullName>
    </submittedName>
</protein>
<reference evidence="2" key="3">
    <citation type="submission" date="2024-09" db="EMBL/GenBank/DDBJ databases">
        <authorList>
            <person name="Sun Q."/>
            <person name="Mori K."/>
        </authorList>
    </citation>
    <scope>NUCLEOTIDE SEQUENCE</scope>
    <source>
        <strain evidence="2">KCTC 23098</strain>
    </source>
</reference>
<dbReference type="PROSITE" id="PS00726">
    <property type="entry name" value="AP_NUCLEASE_F1_1"/>
    <property type="match status" value="1"/>
</dbReference>
<keyword evidence="2" id="KW-0378">Hydrolase</keyword>
<keyword evidence="2" id="KW-0255">Endonuclease</keyword>
<dbReference type="GO" id="GO:0004519">
    <property type="term" value="F:endonuclease activity"/>
    <property type="evidence" value="ECO:0007669"/>
    <property type="project" value="UniProtKB-KW"/>
</dbReference>
<dbReference type="InterPro" id="IPR036691">
    <property type="entry name" value="Endo/exonu/phosph_ase_sf"/>
</dbReference>
<dbReference type="SUPFAM" id="SSF56219">
    <property type="entry name" value="DNase I-like"/>
    <property type="match status" value="1"/>
</dbReference>
<gene>
    <name evidence="2" type="ORF">ACFS6J_10395</name>
    <name evidence="3" type="ORF">ACFS6J_27055</name>
</gene>
<name>A0ABW6AYH7_9SPHI</name>
<dbReference type="PANTHER" id="PTHR43250:SF1">
    <property type="entry name" value="EXODEOXYRIBONUCLEASE III"/>
    <property type="match status" value="1"/>
</dbReference>
<dbReference type="Pfam" id="PF03372">
    <property type="entry name" value="Exo_endo_phos"/>
    <property type="match status" value="1"/>
</dbReference>
<dbReference type="InterPro" id="IPR005135">
    <property type="entry name" value="Endo/exonuclease/phosphatase"/>
</dbReference>
<dbReference type="RefSeq" id="WP_377610423.1">
    <property type="nucleotide sequence ID" value="NZ_JBHUPA010000007.1"/>
</dbReference>
<dbReference type="EMBL" id="JBHUPA010000037">
    <property type="protein sequence ID" value="MFD2965487.1"/>
    <property type="molecule type" value="Genomic_DNA"/>
</dbReference>
<dbReference type="EMBL" id="JBHUPA010000007">
    <property type="protein sequence ID" value="MFD2962196.1"/>
    <property type="molecule type" value="Genomic_DNA"/>
</dbReference>
<evidence type="ECO:0000313" key="2">
    <source>
        <dbReference type="EMBL" id="MFD2962196.1"/>
    </source>
</evidence>
<sequence>MKIATFNINGINGRLPVLLRWLREEEPDVVCLQELKAPQNRFPLKAIQEAGYQAIWHGQKSWNGVAILSKLGEITEVTRVLPGNVEDNHSRYLEAIIDDTLIS</sequence>
<dbReference type="InterPro" id="IPR037493">
    <property type="entry name" value="ExoIII-like"/>
</dbReference>
<evidence type="ECO:0000313" key="3">
    <source>
        <dbReference type="EMBL" id="MFD2965487.1"/>
    </source>
</evidence>
<dbReference type="Proteomes" id="UP001597560">
    <property type="component" value="Unassembled WGS sequence"/>
</dbReference>
<proteinExistence type="predicted"/>
<organism evidence="2 4">
    <name type="scientific">Olivibacter jilunii</name>
    <dbReference type="NCBI Taxonomy" id="985016"/>
    <lineage>
        <taxon>Bacteria</taxon>
        <taxon>Pseudomonadati</taxon>
        <taxon>Bacteroidota</taxon>
        <taxon>Sphingobacteriia</taxon>
        <taxon>Sphingobacteriales</taxon>
        <taxon>Sphingobacteriaceae</taxon>
        <taxon>Olivibacter</taxon>
    </lineage>
</organism>
<dbReference type="PANTHER" id="PTHR43250">
    <property type="entry name" value="EXODEOXYRIBONUCLEASE III"/>
    <property type="match status" value="1"/>
</dbReference>
<reference evidence="4" key="2">
    <citation type="journal article" date="2019" name="Int. J. Syst. Evol. Microbiol.">
        <title>The Global Catalogue of Microorganisms (GCM) 10K type strain sequencing project: providing services to taxonomists for standard genome sequencing and annotation.</title>
        <authorList>
            <consortium name="The Broad Institute Genomics Platform"/>
            <consortium name="The Broad Institute Genome Sequencing Center for Infectious Disease"/>
            <person name="Wu L."/>
            <person name="Ma J."/>
        </authorList>
    </citation>
    <scope>NUCLEOTIDE SEQUENCE [LARGE SCALE GENOMIC DNA]</scope>
    <source>
        <strain evidence="4">KCTC 23098</strain>
    </source>
</reference>
<evidence type="ECO:0000259" key="1">
    <source>
        <dbReference type="Pfam" id="PF03372"/>
    </source>
</evidence>
<dbReference type="InterPro" id="IPR020847">
    <property type="entry name" value="AP_endonuclease_F1_BS"/>
</dbReference>
<keyword evidence="4" id="KW-1185">Reference proteome</keyword>
<keyword evidence="2" id="KW-0540">Nuclease</keyword>
<accession>A0ABW6AYH7</accession>
<dbReference type="Gene3D" id="3.60.10.10">
    <property type="entry name" value="Endonuclease/exonuclease/phosphatase"/>
    <property type="match status" value="1"/>
</dbReference>